<sequence length="89" mass="9734">MGNMVAPIGAEVHVVVYVNEYGKFVTTHLTPEGALKAKAGYARDEWEALSADHPDLPTEPPEDDNEAAEAYFSRRLGEWADISACKLEA</sequence>
<accession>A0ABS0H9U6</accession>
<organism evidence="1 2">
    <name type="scientific">Plantactinospora alkalitolerans</name>
    <dbReference type="NCBI Taxonomy" id="2789879"/>
    <lineage>
        <taxon>Bacteria</taxon>
        <taxon>Bacillati</taxon>
        <taxon>Actinomycetota</taxon>
        <taxon>Actinomycetes</taxon>
        <taxon>Micromonosporales</taxon>
        <taxon>Micromonosporaceae</taxon>
        <taxon>Plantactinospora</taxon>
    </lineage>
</organism>
<reference evidence="1 2" key="1">
    <citation type="submission" date="2020-11" db="EMBL/GenBank/DDBJ databases">
        <title>A novel isolate from a Black sea contaminated sediment with potential to produce alkanes: Plantactinospora alkalitolerans sp. nov.</title>
        <authorList>
            <person name="Carro L."/>
            <person name="Veyisoglu A."/>
            <person name="Guven K."/>
            <person name="Schumann P."/>
            <person name="Klenk H.-P."/>
            <person name="Sahin N."/>
        </authorList>
    </citation>
    <scope>NUCLEOTIDE SEQUENCE [LARGE SCALE GENOMIC DNA]</scope>
    <source>
        <strain evidence="1 2">S1510</strain>
    </source>
</reference>
<dbReference type="RefSeq" id="WP_196206715.1">
    <property type="nucleotide sequence ID" value="NZ_JADPUN010000422.1"/>
</dbReference>
<name>A0ABS0H9U6_9ACTN</name>
<gene>
    <name evidence="1" type="ORF">I0C86_41140</name>
</gene>
<comment type="caution">
    <text evidence="1">The sequence shown here is derived from an EMBL/GenBank/DDBJ whole genome shotgun (WGS) entry which is preliminary data.</text>
</comment>
<dbReference type="EMBL" id="JADPUN010000422">
    <property type="protein sequence ID" value="MBF9135258.1"/>
    <property type="molecule type" value="Genomic_DNA"/>
</dbReference>
<dbReference type="Proteomes" id="UP000638560">
    <property type="component" value="Unassembled WGS sequence"/>
</dbReference>
<evidence type="ECO:0000313" key="1">
    <source>
        <dbReference type="EMBL" id="MBF9135258.1"/>
    </source>
</evidence>
<proteinExistence type="predicted"/>
<evidence type="ECO:0000313" key="2">
    <source>
        <dbReference type="Proteomes" id="UP000638560"/>
    </source>
</evidence>
<protein>
    <submittedName>
        <fullName evidence="1">Uncharacterized protein</fullName>
    </submittedName>
</protein>
<keyword evidence="2" id="KW-1185">Reference proteome</keyword>